<dbReference type="InParanoid" id="A0A0D0BV83"/>
<sequence>MGQVIKKKIGGVQDIVTAASAGKAAVLLKAKFMPLNLGMFLLRLNLSLLSAIVEFEIGGG</sequence>
<proteinExistence type="predicted"/>
<gene>
    <name evidence="1" type="ORF">PAXRUDRAFT_19089</name>
</gene>
<dbReference type="Proteomes" id="UP000054538">
    <property type="component" value="Unassembled WGS sequence"/>
</dbReference>
<reference evidence="1 2" key="1">
    <citation type="submission" date="2014-04" db="EMBL/GenBank/DDBJ databases">
        <authorList>
            <consortium name="DOE Joint Genome Institute"/>
            <person name="Kuo A."/>
            <person name="Kohler A."/>
            <person name="Jargeat P."/>
            <person name="Nagy L.G."/>
            <person name="Floudas D."/>
            <person name="Copeland A."/>
            <person name="Barry K.W."/>
            <person name="Cichocki N."/>
            <person name="Veneault-Fourrey C."/>
            <person name="LaButti K."/>
            <person name="Lindquist E.A."/>
            <person name="Lipzen A."/>
            <person name="Lundell T."/>
            <person name="Morin E."/>
            <person name="Murat C."/>
            <person name="Sun H."/>
            <person name="Tunlid A."/>
            <person name="Henrissat B."/>
            <person name="Grigoriev I.V."/>
            <person name="Hibbett D.S."/>
            <person name="Martin F."/>
            <person name="Nordberg H.P."/>
            <person name="Cantor M.N."/>
            <person name="Hua S.X."/>
        </authorList>
    </citation>
    <scope>NUCLEOTIDE SEQUENCE [LARGE SCALE GENOMIC DNA]</scope>
    <source>
        <strain evidence="1 2">Ve08.2h10</strain>
    </source>
</reference>
<dbReference type="EMBL" id="KN828183">
    <property type="protein sequence ID" value="KIK75332.1"/>
    <property type="molecule type" value="Genomic_DNA"/>
</dbReference>
<accession>A0A0D0BV83</accession>
<evidence type="ECO:0000313" key="2">
    <source>
        <dbReference type="Proteomes" id="UP000054538"/>
    </source>
</evidence>
<dbReference type="AlphaFoldDB" id="A0A0D0BV83"/>
<keyword evidence="2" id="KW-1185">Reference proteome</keyword>
<reference evidence="2" key="2">
    <citation type="submission" date="2015-01" db="EMBL/GenBank/DDBJ databases">
        <title>Evolutionary Origins and Diversification of the Mycorrhizal Mutualists.</title>
        <authorList>
            <consortium name="DOE Joint Genome Institute"/>
            <consortium name="Mycorrhizal Genomics Consortium"/>
            <person name="Kohler A."/>
            <person name="Kuo A."/>
            <person name="Nagy L.G."/>
            <person name="Floudas D."/>
            <person name="Copeland A."/>
            <person name="Barry K.W."/>
            <person name="Cichocki N."/>
            <person name="Veneault-Fourrey C."/>
            <person name="LaButti K."/>
            <person name="Lindquist E.A."/>
            <person name="Lipzen A."/>
            <person name="Lundell T."/>
            <person name="Morin E."/>
            <person name="Murat C."/>
            <person name="Riley R."/>
            <person name="Ohm R."/>
            <person name="Sun H."/>
            <person name="Tunlid A."/>
            <person name="Henrissat B."/>
            <person name="Grigoriev I.V."/>
            <person name="Hibbett D.S."/>
            <person name="Martin F."/>
        </authorList>
    </citation>
    <scope>NUCLEOTIDE SEQUENCE [LARGE SCALE GENOMIC DNA]</scope>
    <source>
        <strain evidence="2">Ve08.2h10</strain>
    </source>
</reference>
<dbReference type="HOGENOM" id="CLU_2942451_0_0_1"/>
<protein>
    <submittedName>
        <fullName evidence="1">Unplaced genomic scaffold scaffold_3361, whole genome shotgun sequence</fullName>
    </submittedName>
</protein>
<organism evidence="1 2">
    <name type="scientific">Paxillus rubicundulus Ve08.2h10</name>
    <dbReference type="NCBI Taxonomy" id="930991"/>
    <lineage>
        <taxon>Eukaryota</taxon>
        <taxon>Fungi</taxon>
        <taxon>Dikarya</taxon>
        <taxon>Basidiomycota</taxon>
        <taxon>Agaricomycotina</taxon>
        <taxon>Agaricomycetes</taxon>
        <taxon>Agaricomycetidae</taxon>
        <taxon>Boletales</taxon>
        <taxon>Paxilineae</taxon>
        <taxon>Paxillaceae</taxon>
        <taxon>Paxillus</taxon>
    </lineage>
</organism>
<name>A0A0D0BV83_9AGAM</name>
<evidence type="ECO:0000313" key="1">
    <source>
        <dbReference type="EMBL" id="KIK75332.1"/>
    </source>
</evidence>